<keyword evidence="23" id="KW-1185">Reference proteome</keyword>
<comment type="caution">
    <text evidence="22">The sequence shown here is derived from an EMBL/GenBank/DDBJ whole genome shotgun (WGS) entry which is preliminary data.</text>
</comment>
<evidence type="ECO:0000256" key="3">
    <source>
        <dbReference type="ARBA" id="ARBA00006484"/>
    </source>
</evidence>
<keyword evidence="11" id="KW-0275">Fatty acid biosynthesis</keyword>
<evidence type="ECO:0000256" key="11">
    <source>
        <dbReference type="ARBA" id="ARBA00023160"/>
    </source>
</evidence>
<dbReference type="AlphaFoldDB" id="A0A3M0CX74"/>
<comment type="pathway">
    <text evidence="2">Lipid metabolism.</text>
</comment>
<evidence type="ECO:0000256" key="18">
    <source>
        <dbReference type="ARBA" id="ARBA00049108"/>
    </source>
</evidence>
<reference evidence="22 23" key="1">
    <citation type="submission" date="2018-10" db="EMBL/GenBank/DDBJ databases">
        <title>Genomic Encyclopedia of Archaeal and Bacterial Type Strains, Phase II (KMG-II): from individual species to whole genera.</title>
        <authorList>
            <person name="Goeker M."/>
        </authorList>
    </citation>
    <scope>NUCLEOTIDE SEQUENCE [LARGE SCALE GENOMIC DNA]</scope>
    <source>
        <strain evidence="22 23">DSM 25217</strain>
    </source>
</reference>
<comment type="catalytic activity">
    <reaction evidence="18">
        <text>(2E)-hexenoyl-CoA + NADPH + H(+) = hexanoyl-CoA + NADP(+)</text>
        <dbReference type="Rhea" id="RHEA:44956"/>
        <dbReference type="ChEBI" id="CHEBI:15378"/>
        <dbReference type="ChEBI" id="CHEBI:57783"/>
        <dbReference type="ChEBI" id="CHEBI:58349"/>
        <dbReference type="ChEBI" id="CHEBI:62077"/>
        <dbReference type="ChEBI" id="CHEBI:62620"/>
    </reaction>
    <physiologicalReaction direction="left-to-right" evidence="18">
        <dbReference type="Rhea" id="RHEA:44957"/>
    </physiologicalReaction>
</comment>
<keyword evidence="8" id="KW-0560">Oxidoreductase</keyword>
<dbReference type="GO" id="GO:0006633">
    <property type="term" value="P:fatty acid biosynthetic process"/>
    <property type="evidence" value="ECO:0007669"/>
    <property type="project" value="UniProtKB-KW"/>
</dbReference>
<keyword evidence="9" id="KW-0443">Lipid metabolism</keyword>
<dbReference type="SUPFAM" id="SSF51735">
    <property type="entry name" value="NAD(P)-binding Rossmann-fold domains"/>
    <property type="match status" value="1"/>
</dbReference>
<evidence type="ECO:0000313" key="23">
    <source>
        <dbReference type="Proteomes" id="UP000271227"/>
    </source>
</evidence>
<evidence type="ECO:0000256" key="9">
    <source>
        <dbReference type="ARBA" id="ARBA00023098"/>
    </source>
</evidence>
<evidence type="ECO:0000256" key="14">
    <source>
        <dbReference type="ARBA" id="ARBA00038849"/>
    </source>
</evidence>
<dbReference type="EC" id="1.3.1.38" evidence="14"/>
<evidence type="ECO:0000256" key="16">
    <source>
        <dbReference type="ARBA" id="ARBA00047570"/>
    </source>
</evidence>
<dbReference type="PANTHER" id="PTHR24317">
    <property type="entry name" value="PEROXISOMAL TRANS-2-ENOYL-COA REDUCTASE"/>
    <property type="match status" value="1"/>
</dbReference>
<evidence type="ECO:0000256" key="7">
    <source>
        <dbReference type="ARBA" id="ARBA00022857"/>
    </source>
</evidence>
<protein>
    <recommendedName>
        <fullName evidence="15">Peroxisomal trans-2-enoyl-CoA reductase</fullName>
        <ecNumber evidence="14">1.3.1.38</ecNumber>
    </recommendedName>
</protein>
<dbReference type="GO" id="GO:0019166">
    <property type="term" value="F:trans-2-enoyl-CoA reductase (NADPH) activity"/>
    <property type="evidence" value="ECO:0007669"/>
    <property type="project" value="UniProtKB-EC"/>
</dbReference>
<evidence type="ECO:0000313" key="22">
    <source>
        <dbReference type="EMBL" id="RMB12109.1"/>
    </source>
</evidence>
<comment type="catalytic activity">
    <reaction evidence="20">
        <text>(2E)-decenoyl-CoA + NADPH + H(+) = decanoyl-CoA + NADP(+)</text>
        <dbReference type="Rhea" id="RHEA:44960"/>
        <dbReference type="ChEBI" id="CHEBI:15378"/>
        <dbReference type="ChEBI" id="CHEBI:57783"/>
        <dbReference type="ChEBI" id="CHEBI:58349"/>
        <dbReference type="ChEBI" id="CHEBI:61406"/>
        <dbReference type="ChEBI" id="CHEBI:61430"/>
    </reaction>
    <physiologicalReaction direction="left-to-right" evidence="20">
        <dbReference type="Rhea" id="RHEA:44961"/>
    </physiologicalReaction>
</comment>
<keyword evidence="4" id="KW-0444">Lipid biosynthesis</keyword>
<sequence>MASQAKTTPALVTPDYSGMSLENLAKTATVYRSDLLAGQTAVISGGGSGMGRAMAVLYARLGADVVICGRREEKLAEVRDAIKEYVGREISYQALTIRDADAVDDFMRDAFDRHDGIDVLINSAGGQFSQDAIDFSRKGWLAVIDTNLNGTWWMMQSAARLWRERDEPGNIINVVATVERGMPQSAHSCAARAGVIYLSKTVSTEWAPLKIRVNCIAPGAIQSEGVTQYPDEALKDFPLANPMKRFGSVWDIAQGAVYLTADTSNFVTGEVLTIDGGMSQYGWVWPIGKPDYFKD</sequence>
<dbReference type="InParanoid" id="A0A3M0CX74"/>
<comment type="catalytic activity">
    <reaction evidence="19">
        <text>a (2E)-enoyl-CoA + NADPH + H(+) = a 2,3-saturated acyl-CoA + NADP(+)</text>
        <dbReference type="Rhea" id="RHEA:33763"/>
        <dbReference type="ChEBI" id="CHEBI:15378"/>
        <dbReference type="ChEBI" id="CHEBI:57783"/>
        <dbReference type="ChEBI" id="CHEBI:58349"/>
        <dbReference type="ChEBI" id="CHEBI:58856"/>
        <dbReference type="ChEBI" id="CHEBI:65111"/>
        <dbReference type="EC" id="1.3.1.38"/>
    </reaction>
    <physiologicalReaction direction="left-to-right" evidence="19">
        <dbReference type="Rhea" id="RHEA:33764"/>
    </physiologicalReaction>
</comment>
<keyword evidence="6" id="KW-0276">Fatty acid metabolism</keyword>
<dbReference type="EMBL" id="REFR01000009">
    <property type="protein sequence ID" value="RMB12109.1"/>
    <property type="molecule type" value="Genomic_DNA"/>
</dbReference>
<keyword evidence="5" id="KW-0597">Phosphoprotein</keyword>
<evidence type="ECO:0000256" key="5">
    <source>
        <dbReference type="ARBA" id="ARBA00022553"/>
    </source>
</evidence>
<evidence type="ECO:0000256" key="13">
    <source>
        <dbReference type="ARBA" id="ARBA00038622"/>
    </source>
</evidence>
<evidence type="ECO:0000256" key="1">
    <source>
        <dbReference type="ARBA" id="ARBA00004275"/>
    </source>
</evidence>
<dbReference type="Pfam" id="PF13561">
    <property type="entry name" value="adh_short_C2"/>
    <property type="match status" value="1"/>
</dbReference>
<evidence type="ECO:0000256" key="2">
    <source>
        <dbReference type="ARBA" id="ARBA00005189"/>
    </source>
</evidence>
<dbReference type="Proteomes" id="UP000271227">
    <property type="component" value="Unassembled WGS sequence"/>
</dbReference>
<keyword evidence="10" id="KW-0576">Peroxisome</keyword>
<comment type="catalytic activity">
    <reaction evidence="16">
        <text>(2E)-dodecenoyl-CoA + NADPH + H(+) = dodecanoyl-CoA + NADP(+)</text>
        <dbReference type="Rhea" id="RHEA:44964"/>
        <dbReference type="ChEBI" id="CHEBI:15378"/>
        <dbReference type="ChEBI" id="CHEBI:57330"/>
        <dbReference type="ChEBI" id="CHEBI:57375"/>
        <dbReference type="ChEBI" id="CHEBI:57783"/>
        <dbReference type="ChEBI" id="CHEBI:58349"/>
    </reaction>
    <physiologicalReaction direction="left-to-right" evidence="16">
        <dbReference type="Rhea" id="RHEA:44965"/>
    </physiologicalReaction>
</comment>
<name>A0A3M0CX74_9PROT</name>
<proteinExistence type="inferred from homology"/>
<evidence type="ECO:0000256" key="10">
    <source>
        <dbReference type="ARBA" id="ARBA00023140"/>
    </source>
</evidence>
<keyword evidence="7" id="KW-0521">NADP</keyword>
<evidence type="ECO:0000256" key="4">
    <source>
        <dbReference type="ARBA" id="ARBA00022516"/>
    </source>
</evidence>
<evidence type="ECO:0000256" key="21">
    <source>
        <dbReference type="ARBA" id="ARBA00049559"/>
    </source>
</evidence>
<dbReference type="PRINTS" id="PR00081">
    <property type="entry name" value="GDHRDH"/>
</dbReference>
<evidence type="ECO:0000256" key="6">
    <source>
        <dbReference type="ARBA" id="ARBA00022832"/>
    </source>
</evidence>
<evidence type="ECO:0000256" key="17">
    <source>
        <dbReference type="ARBA" id="ARBA00048686"/>
    </source>
</evidence>
<evidence type="ECO:0000256" key="12">
    <source>
        <dbReference type="ARBA" id="ARBA00037124"/>
    </source>
</evidence>
<gene>
    <name evidence="22" type="ORF">BXY39_0599</name>
</gene>
<dbReference type="InterPro" id="IPR052388">
    <property type="entry name" value="Peroxisomal_t2-enoyl-CoA_red"/>
</dbReference>
<comment type="subcellular location">
    <subcellularLocation>
        <location evidence="1">Peroxisome</location>
    </subcellularLocation>
</comment>
<evidence type="ECO:0000256" key="19">
    <source>
        <dbReference type="ARBA" id="ARBA00049251"/>
    </source>
</evidence>
<dbReference type="Gene3D" id="3.40.50.720">
    <property type="entry name" value="NAD(P)-binding Rossmann-like Domain"/>
    <property type="match status" value="1"/>
</dbReference>
<dbReference type="FunFam" id="3.40.50.720:FF:000084">
    <property type="entry name" value="Short-chain dehydrogenase reductase"/>
    <property type="match status" value="1"/>
</dbReference>
<dbReference type="InterPro" id="IPR002347">
    <property type="entry name" value="SDR_fam"/>
</dbReference>
<dbReference type="RefSeq" id="WP_121937315.1">
    <property type="nucleotide sequence ID" value="NZ_REFR01000009.1"/>
</dbReference>
<evidence type="ECO:0000256" key="15">
    <source>
        <dbReference type="ARBA" id="ARBA00041063"/>
    </source>
</evidence>
<dbReference type="PANTHER" id="PTHR24317:SF7">
    <property type="entry name" value="PEROXISOMAL TRANS-2-ENOYL-COA REDUCTASE"/>
    <property type="match status" value="1"/>
</dbReference>
<evidence type="ECO:0000256" key="20">
    <source>
        <dbReference type="ARBA" id="ARBA00049386"/>
    </source>
</evidence>
<dbReference type="OrthoDB" id="9797020at2"/>
<evidence type="ECO:0000256" key="8">
    <source>
        <dbReference type="ARBA" id="ARBA00023002"/>
    </source>
</evidence>
<comment type="function">
    <text evidence="12">Participates in chain elongation of fatty acids. Catalyzes the reduction of trans-2-enoyl-CoAs of varying chain lengths from 6:1 to 16:1, having maximum activity with 10:1 CoA. Has no 2,4-dienoyl-CoA reductase activity.</text>
</comment>
<comment type="catalytic activity">
    <reaction evidence="21">
        <text>(2E)-octenoyl-CoA + NADPH + H(+) = octanoyl-CoA + NADP(+)</text>
        <dbReference type="Rhea" id="RHEA:44952"/>
        <dbReference type="ChEBI" id="CHEBI:15378"/>
        <dbReference type="ChEBI" id="CHEBI:57386"/>
        <dbReference type="ChEBI" id="CHEBI:57783"/>
        <dbReference type="ChEBI" id="CHEBI:58349"/>
        <dbReference type="ChEBI" id="CHEBI:62242"/>
    </reaction>
    <physiologicalReaction direction="left-to-right" evidence="21">
        <dbReference type="Rhea" id="RHEA:44953"/>
    </physiologicalReaction>
</comment>
<accession>A0A3M0CX74</accession>
<organism evidence="22 23">
    <name type="scientific">Eilatimonas milleporae</name>
    <dbReference type="NCBI Taxonomy" id="911205"/>
    <lineage>
        <taxon>Bacteria</taxon>
        <taxon>Pseudomonadati</taxon>
        <taxon>Pseudomonadota</taxon>
        <taxon>Alphaproteobacteria</taxon>
        <taxon>Kordiimonadales</taxon>
        <taxon>Kordiimonadaceae</taxon>
        <taxon>Eilatimonas</taxon>
    </lineage>
</organism>
<comment type="similarity">
    <text evidence="3">Belongs to the short-chain dehydrogenases/reductases (SDR) family.</text>
</comment>
<comment type="subunit">
    <text evidence="13">Interacts with PEX5, probably required to target it into peroxisomes.</text>
</comment>
<comment type="catalytic activity">
    <reaction evidence="17">
        <text>(2E)-tetradecenoyl-CoA + NADPH + H(+) = tetradecanoyl-CoA + NADP(+)</text>
        <dbReference type="Rhea" id="RHEA:44968"/>
        <dbReference type="ChEBI" id="CHEBI:15378"/>
        <dbReference type="ChEBI" id="CHEBI:57385"/>
        <dbReference type="ChEBI" id="CHEBI:57783"/>
        <dbReference type="ChEBI" id="CHEBI:58349"/>
        <dbReference type="ChEBI" id="CHEBI:61405"/>
    </reaction>
    <physiologicalReaction direction="left-to-right" evidence="17">
        <dbReference type="Rhea" id="RHEA:44969"/>
    </physiologicalReaction>
</comment>
<dbReference type="InterPro" id="IPR036291">
    <property type="entry name" value="NAD(P)-bd_dom_sf"/>
</dbReference>